<feature type="transmembrane region" description="Helical" evidence="1">
    <location>
        <begin position="42"/>
        <end position="60"/>
    </location>
</feature>
<evidence type="ECO:0000313" key="2">
    <source>
        <dbReference type="EMBL" id="GGI53964.1"/>
    </source>
</evidence>
<keyword evidence="1" id="KW-1133">Transmembrane helix</keyword>
<dbReference type="AlphaFoldDB" id="A0A8J3AUN8"/>
<evidence type="ECO:0000256" key="1">
    <source>
        <dbReference type="SAM" id="Phobius"/>
    </source>
</evidence>
<dbReference type="Proteomes" id="UP000627205">
    <property type="component" value="Unassembled WGS sequence"/>
</dbReference>
<comment type="caution">
    <text evidence="2">The sequence shown here is derived from an EMBL/GenBank/DDBJ whole genome shotgun (WGS) entry which is preliminary data.</text>
</comment>
<reference evidence="2" key="1">
    <citation type="journal article" date="2014" name="Int. J. Syst. Evol. Microbiol.">
        <title>Complete genome sequence of Corynebacterium casei LMG S-19264T (=DSM 44701T), isolated from a smear-ripened cheese.</title>
        <authorList>
            <consortium name="US DOE Joint Genome Institute (JGI-PGF)"/>
            <person name="Walter F."/>
            <person name="Albersmeier A."/>
            <person name="Kalinowski J."/>
            <person name="Ruckert C."/>
        </authorList>
    </citation>
    <scope>NUCLEOTIDE SEQUENCE</scope>
    <source>
        <strain evidence="2">CCM 7664</strain>
    </source>
</reference>
<accession>A0A8J3AUN8</accession>
<keyword evidence="3" id="KW-1185">Reference proteome</keyword>
<organism evidence="2 3">
    <name type="scientific">Oxalicibacterium solurbis</name>
    <dbReference type="NCBI Taxonomy" id="69280"/>
    <lineage>
        <taxon>Bacteria</taxon>
        <taxon>Pseudomonadati</taxon>
        <taxon>Pseudomonadota</taxon>
        <taxon>Betaproteobacteria</taxon>
        <taxon>Burkholderiales</taxon>
        <taxon>Oxalobacteraceae</taxon>
        <taxon>Oxalicibacterium</taxon>
    </lineage>
</organism>
<dbReference type="RefSeq" id="WP_188420073.1">
    <property type="nucleotide sequence ID" value="NZ_BMDP01000002.1"/>
</dbReference>
<dbReference type="EMBL" id="BMDP01000002">
    <property type="protein sequence ID" value="GGI53964.1"/>
    <property type="molecule type" value="Genomic_DNA"/>
</dbReference>
<gene>
    <name evidence="2" type="ORF">GCM10011430_11380</name>
</gene>
<name>A0A8J3AUN8_9BURK</name>
<proteinExistence type="predicted"/>
<reference evidence="2" key="2">
    <citation type="submission" date="2020-09" db="EMBL/GenBank/DDBJ databases">
        <authorList>
            <person name="Sun Q."/>
            <person name="Sedlacek I."/>
        </authorList>
    </citation>
    <scope>NUCLEOTIDE SEQUENCE</scope>
    <source>
        <strain evidence="2">CCM 7664</strain>
    </source>
</reference>
<sequence>MKTNIWQLLPTILVAALAAFVTSYFANRLINAQSDTNSSVLLWLFVCGILAAMVVAFTIGQRQVAALWRKAAAREERERERRQASWRQIVEAVHKALSDLADRYEDTPEDRMRIRIAYHRDTFTALAGTLAEIPVHELGSVEAAIALSGLKRNLRDAQYLADLYTAALSGNAATSAPRPFARIDLRSCKAFAHIHYMNFIRAMPI</sequence>
<keyword evidence="1" id="KW-0472">Membrane</keyword>
<keyword evidence="1" id="KW-0812">Transmembrane</keyword>
<evidence type="ECO:0000313" key="3">
    <source>
        <dbReference type="Proteomes" id="UP000627205"/>
    </source>
</evidence>
<protein>
    <submittedName>
        <fullName evidence="2">Uncharacterized protein</fullName>
    </submittedName>
</protein>